<accession>B6GBL3</accession>
<keyword evidence="4" id="KW-1185">Reference proteome</keyword>
<evidence type="ECO:0000256" key="1">
    <source>
        <dbReference type="SAM" id="Phobius"/>
    </source>
</evidence>
<dbReference type="NCBIfam" id="NF037970">
    <property type="entry name" value="vanZ_1"/>
    <property type="match status" value="1"/>
</dbReference>
<evidence type="ECO:0000313" key="3">
    <source>
        <dbReference type="EMBL" id="EEA90309.1"/>
    </source>
</evidence>
<reference evidence="3 4" key="1">
    <citation type="submission" date="2008-10" db="EMBL/GenBank/DDBJ databases">
        <title>Draft genome sequence of Collinsella stercoris (DSM 13279).</title>
        <authorList>
            <person name="Sudarsanam P."/>
            <person name="Ley R."/>
            <person name="Guruge J."/>
            <person name="Turnbaugh P.J."/>
            <person name="Mahowald M."/>
            <person name="Liep D."/>
            <person name="Gordon J."/>
        </authorList>
    </citation>
    <scope>NUCLEOTIDE SEQUENCE [LARGE SCALE GENOMIC DNA]</scope>
    <source>
        <strain evidence="3 4">DSM 13279</strain>
    </source>
</reference>
<gene>
    <name evidence="3" type="ORF">COLSTE_01473</name>
</gene>
<name>B6GBL3_9ACTN</name>
<dbReference type="HOGENOM" id="CLU_096028_0_2_11"/>
<keyword evidence="1" id="KW-1133">Transmembrane helix</keyword>
<reference evidence="3 4" key="2">
    <citation type="submission" date="2008-10" db="EMBL/GenBank/DDBJ databases">
        <authorList>
            <person name="Fulton L."/>
            <person name="Clifton S."/>
            <person name="Fulton B."/>
            <person name="Xu J."/>
            <person name="Minx P."/>
            <person name="Pepin K.H."/>
            <person name="Johnson M."/>
            <person name="Thiruvilangam P."/>
            <person name="Bhonagiri V."/>
            <person name="Nash W.E."/>
            <person name="Mardis E.R."/>
            <person name="Wilson R.K."/>
        </authorList>
    </citation>
    <scope>NUCLEOTIDE SEQUENCE [LARGE SCALE GENOMIC DNA]</scope>
    <source>
        <strain evidence="3 4">DSM 13279</strain>
    </source>
</reference>
<dbReference type="eggNOG" id="COG5652">
    <property type="taxonomic scope" value="Bacteria"/>
</dbReference>
<keyword evidence="1" id="KW-0812">Transmembrane</keyword>
<dbReference type="RefSeq" id="WP_006721116.1">
    <property type="nucleotide sequence ID" value="NZ_CP085935.1"/>
</dbReference>
<protein>
    <submittedName>
        <fullName evidence="3">VanZ-like protein</fullName>
    </submittedName>
</protein>
<keyword evidence="1" id="KW-0472">Membrane</keyword>
<dbReference type="Proteomes" id="UP000003560">
    <property type="component" value="Unassembled WGS sequence"/>
</dbReference>
<feature type="domain" description="VanZ-like" evidence="2">
    <location>
        <begin position="16"/>
        <end position="143"/>
    </location>
</feature>
<dbReference type="EMBL" id="ABXJ01000078">
    <property type="protein sequence ID" value="EEA90309.1"/>
    <property type="molecule type" value="Genomic_DNA"/>
</dbReference>
<dbReference type="Pfam" id="PF04892">
    <property type="entry name" value="VanZ"/>
    <property type="match status" value="1"/>
</dbReference>
<proteinExistence type="predicted"/>
<feature type="transmembrane region" description="Helical" evidence="1">
    <location>
        <begin position="12"/>
        <end position="29"/>
    </location>
</feature>
<evidence type="ECO:0000313" key="4">
    <source>
        <dbReference type="Proteomes" id="UP000003560"/>
    </source>
</evidence>
<dbReference type="OrthoDB" id="291892at2"/>
<dbReference type="InterPro" id="IPR006976">
    <property type="entry name" value="VanZ-like"/>
</dbReference>
<comment type="caution">
    <text evidence="3">The sequence shown here is derived from an EMBL/GenBank/DDBJ whole genome shotgun (WGS) entry which is preliminary data.</text>
</comment>
<dbReference type="GeneID" id="98003204"/>
<sequence length="158" mass="17189">MDSLFRQLRSKVSLPWLLLTLFFALFIWGNSLVPGEGSGSLSLAVMEAAHSLLRSLGLPYAWVTNFLVRKTAHFTEYFVLGLIASQALDPKRTLSRGALTAAAVLCAFVPAVDETIQLFVAGRSGQVADVLLDCSGAAAAMVLRFCVVRLLRHRKARP</sequence>
<organism evidence="3 4">
    <name type="scientific">Collinsella stercoris DSM 13279</name>
    <dbReference type="NCBI Taxonomy" id="445975"/>
    <lineage>
        <taxon>Bacteria</taxon>
        <taxon>Bacillati</taxon>
        <taxon>Actinomycetota</taxon>
        <taxon>Coriobacteriia</taxon>
        <taxon>Coriobacteriales</taxon>
        <taxon>Coriobacteriaceae</taxon>
        <taxon>Collinsella</taxon>
    </lineage>
</organism>
<dbReference type="AlphaFoldDB" id="B6GBL3"/>
<dbReference type="STRING" id="445975.COLSTE_01473"/>
<evidence type="ECO:0000259" key="2">
    <source>
        <dbReference type="Pfam" id="PF04892"/>
    </source>
</evidence>